<proteinExistence type="predicted"/>
<accession>D4MI05</accession>
<evidence type="ECO:0000313" key="2">
    <source>
        <dbReference type="Proteomes" id="UP000007050"/>
    </source>
</evidence>
<dbReference type="Proteomes" id="UP000007050">
    <property type="component" value="Chromosome"/>
</dbReference>
<gene>
    <name evidence="1" type="ORF">ES1_01990</name>
</gene>
<dbReference type="HOGENOM" id="CLU_3435881_0_0_9"/>
<sequence>MKNRDLTVGNITG</sequence>
<protein>
    <submittedName>
        <fullName evidence="1">Uncharacterized protein</fullName>
    </submittedName>
</protein>
<evidence type="ECO:0000313" key="1">
    <source>
        <dbReference type="EMBL" id="CBL33388.1"/>
    </source>
</evidence>
<reference evidence="1 2" key="1">
    <citation type="submission" date="2010-03" db="EMBL/GenBank/DDBJ databases">
        <title>The genome sequence of Eubacterium siraeum V10Sc8a.</title>
        <authorList>
            <consortium name="metaHIT consortium -- http://www.metahit.eu/"/>
            <person name="Pajon A."/>
            <person name="Turner K."/>
            <person name="Parkhill J."/>
            <person name="Duncan S."/>
            <person name="Flint H."/>
        </authorList>
    </citation>
    <scope>NUCLEOTIDE SEQUENCE [LARGE SCALE GENOMIC DNA]</scope>
    <source>
        <strain evidence="1 2">V10Sc8a</strain>
    </source>
</reference>
<dbReference type="KEGG" id="esr:ES1_01990"/>
<name>D4MI05_9FIRM</name>
<organism evidence="1 2">
    <name type="scientific">[Eubacterium] siraeum V10Sc8a</name>
    <dbReference type="NCBI Taxonomy" id="717961"/>
    <lineage>
        <taxon>Bacteria</taxon>
        <taxon>Bacillati</taxon>
        <taxon>Bacillota</taxon>
        <taxon>Clostridia</taxon>
        <taxon>Eubacteriales</taxon>
        <taxon>Oscillospiraceae</taxon>
        <taxon>Oscillospiraceae incertae sedis</taxon>
    </lineage>
</organism>
<dbReference type="EMBL" id="FP929059">
    <property type="protein sequence ID" value="CBL33388.1"/>
    <property type="molecule type" value="Genomic_DNA"/>
</dbReference>
<reference evidence="1 2" key="2">
    <citation type="submission" date="2010-03" db="EMBL/GenBank/DDBJ databases">
        <authorList>
            <person name="Pajon A."/>
        </authorList>
    </citation>
    <scope>NUCLEOTIDE SEQUENCE [LARGE SCALE GENOMIC DNA]</scope>
    <source>
        <strain evidence="1 2">V10Sc8a</strain>
    </source>
</reference>